<dbReference type="WBParaSite" id="ACOC_0000349101-mRNA-1">
    <property type="protein sequence ID" value="ACOC_0000349101-mRNA-1"/>
    <property type="gene ID" value="ACOC_0000349101"/>
</dbReference>
<dbReference type="AlphaFoldDB" id="A0A0R3PGQ6"/>
<feature type="compositionally biased region" description="Basic and acidic residues" evidence="1">
    <location>
        <begin position="51"/>
        <end position="81"/>
    </location>
</feature>
<dbReference type="Proteomes" id="UP000267027">
    <property type="component" value="Unassembled WGS sequence"/>
</dbReference>
<name>A0A0R3PGQ6_ANGCS</name>
<feature type="region of interest" description="Disordered" evidence="1">
    <location>
        <begin position="51"/>
        <end position="83"/>
    </location>
</feature>
<accession>A0A0R3PGQ6</accession>
<protein>
    <submittedName>
        <fullName evidence="4">Serrate RNA effector molecule</fullName>
    </submittedName>
</protein>
<proteinExistence type="predicted"/>
<evidence type="ECO:0000256" key="1">
    <source>
        <dbReference type="SAM" id="MobiDB-lite"/>
    </source>
</evidence>
<evidence type="ECO:0000313" key="4">
    <source>
        <dbReference type="WBParaSite" id="ACOC_0000349101-mRNA-1"/>
    </source>
</evidence>
<evidence type="ECO:0000313" key="2">
    <source>
        <dbReference type="EMBL" id="VDM55077.1"/>
    </source>
</evidence>
<keyword evidence="3" id="KW-1185">Reference proteome</keyword>
<organism evidence="4">
    <name type="scientific">Angiostrongylus costaricensis</name>
    <name type="common">Nematode worm</name>
    <dbReference type="NCBI Taxonomy" id="334426"/>
    <lineage>
        <taxon>Eukaryota</taxon>
        <taxon>Metazoa</taxon>
        <taxon>Ecdysozoa</taxon>
        <taxon>Nematoda</taxon>
        <taxon>Chromadorea</taxon>
        <taxon>Rhabditida</taxon>
        <taxon>Rhabditina</taxon>
        <taxon>Rhabditomorpha</taxon>
        <taxon>Strongyloidea</taxon>
        <taxon>Metastrongylidae</taxon>
        <taxon>Angiostrongylus</taxon>
    </lineage>
</organism>
<dbReference type="OrthoDB" id="10639108at2759"/>
<sequence>MNGCSSGDDFAGLTSWIKLISHALRSQADMSLYDTDIEFFWNENIEERRRERRERGLDSGSRRSPRRERDRDDRDRRDSRHYSGSSRRRRFAYFQNSNIKKYCNIEVAHVQVTVIVVGIEIVMTAEDLEEIGSVIETGVVNNGHGSVIEETLPCRFMGVNDVHAAIYCVLLWSIAVD</sequence>
<reference evidence="4" key="1">
    <citation type="submission" date="2017-02" db="UniProtKB">
        <authorList>
            <consortium name="WormBaseParasite"/>
        </authorList>
    </citation>
    <scope>IDENTIFICATION</scope>
</reference>
<reference evidence="2 3" key="2">
    <citation type="submission" date="2018-11" db="EMBL/GenBank/DDBJ databases">
        <authorList>
            <consortium name="Pathogen Informatics"/>
        </authorList>
    </citation>
    <scope>NUCLEOTIDE SEQUENCE [LARGE SCALE GENOMIC DNA]</scope>
    <source>
        <strain evidence="2 3">Costa Rica</strain>
    </source>
</reference>
<dbReference type="EMBL" id="UYYA01001080">
    <property type="protein sequence ID" value="VDM55077.1"/>
    <property type="molecule type" value="Genomic_DNA"/>
</dbReference>
<evidence type="ECO:0000313" key="3">
    <source>
        <dbReference type="Proteomes" id="UP000267027"/>
    </source>
</evidence>
<gene>
    <name evidence="2" type="ORF">ACOC_LOCUS3492</name>
</gene>